<dbReference type="AlphaFoldDB" id="A0A1I6M4J8"/>
<feature type="domain" description="Halobacterial output" evidence="2">
    <location>
        <begin position="21"/>
        <end position="90"/>
    </location>
</feature>
<protein>
    <recommendedName>
        <fullName evidence="2">Halobacterial output domain-containing protein</fullName>
    </recommendedName>
</protein>
<gene>
    <name evidence="3" type="ORF">SAMN05216559_3765</name>
</gene>
<evidence type="ECO:0000313" key="3">
    <source>
        <dbReference type="EMBL" id="SFS10594.1"/>
    </source>
</evidence>
<keyword evidence="4" id="KW-1185">Reference proteome</keyword>
<evidence type="ECO:0000256" key="1">
    <source>
        <dbReference type="SAM" id="MobiDB-lite"/>
    </source>
</evidence>
<dbReference type="Pfam" id="PF18545">
    <property type="entry name" value="HalOD1"/>
    <property type="match status" value="1"/>
</dbReference>
<dbReference type="InterPro" id="IPR040624">
    <property type="entry name" value="HalOD1"/>
</dbReference>
<dbReference type="OrthoDB" id="269449at2157"/>
<feature type="region of interest" description="Disordered" evidence="1">
    <location>
        <begin position="1"/>
        <end position="26"/>
    </location>
</feature>
<dbReference type="EMBL" id="FOZK01000004">
    <property type="protein sequence ID" value="SFS10594.1"/>
    <property type="molecule type" value="Genomic_DNA"/>
</dbReference>
<dbReference type="Proteomes" id="UP000199062">
    <property type="component" value="Unassembled WGS sequence"/>
</dbReference>
<name>A0A1I6M4J8_9EURY</name>
<evidence type="ECO:0000313" key="4">
    <source>
        <dbReference type="Proteomes" id="UP000199062"/>
    </source>
</evidence>
<reference evidence="3 4" key="1">
    <citation type="submission" date="2016-10" db="EMBL/GenBank/DDBJ databases">
        <authorList>
            <person name="de Groot N.N."/>
        </authorList>
    </citation>
    <scope>NUCLEOTIDE SEQUENCE [LARGE SCALE GENOMIC DNA]</scope>
    <source>
        <strain evidence="3 4">CGMCC 1.10457</strain>
    </source>
</reference>
<proteinExistence type="predicted"/>
<organism evidence="3 4">
    <name type="scientific">Halomicrobium zhouii</name>
    <dbReference type="NCBI Taxonomy" id="767519"/>
    <lineage>
        <taxon>Archaea</taxon>
        <taxon>Methanobacteriati</taxon>
        <taxon>Methanobacteriota</taxon>
        <taxon>Stenosarchaea group</taxon>
        <taxon>Halobacteria</taxon>
        <taxon>Halobacteriales</taxon>
        <taxon>Haloarculaceae</taxon>
        <taxon>Halomicrobium</taxon>
    </lineage>
</organism>
<accession>A0A1I6M4J8</accession>
<dbReference type="RefSeq" id="WP_143117756.1">
    <property type="nucleotide sequence ID" value="NZ_FOZK01000004.1"/>
</dbReference>
<sequence length="94" mass="9936">MTYPSTDGGEGVPAPASENPSNPPSTRVAYRLAEESDTAIEALRPLAESIDPEALDALFDGRAAENAYVTFRHEGFTITVTGNGDVLVDPVDVE</sequence>
<evidence type="ECO:0000259" key="2">
    <source>
        <dbReference type="Pfam" id="PF18545"/>
    </source>
</evidence>